<sequence>MHYRTNPALSGTQLVQLAKSPAHYQYYIKNPIEPTPAMEFGTAAHTMVLEPETFKDRYAVFSGEGTRASKEYKEFLAQNPNKSILKLNEMDRILDMVTAIENHTLARELLLHSPGKNELELYWNDRSVPCKGKLDRYLDSNVIVDYKTAYDASPEAFNHWKAKNLGYYLQAAHYQSYYMQQHMAPAFVFVVQETEAPFAIQVYELDQISIDLAHEQRNNLLDLYRSCVENDNWHGYKEEILKL</sequence>
<dbReference type="InterPro" id="IPR024432">
    <property type="entry name" value="Put_RecE_PDDEXK-like_dom"/>
</dbReference>
<gene>
    <name evidence="2" type="ORF">UFOVP455_33</name>
</gene>
<proteinExistence type="predicted"/>
<organism evidence="2">
    <name type="scientific">uncultured Caudovirales phage</name>
    <dbReference type="NCBI Taxonomy" id="2100421"/>
    <lineage>
        <taxon>Viruses</taxon>
        <taxon>Duplodnaviria</taxon>
        <taxon>Heunggongvirae</taxon>
        <taxon>Uroviricota</taxon>
        <taxon>Caudoviricetes</taxon>
        <taxon>Peduoviridae</taxon>
        <taxon>Maltschvirus</taxon>
        <taxon>Maltschvirus maltsch</taxon>
    </lineage>
</organism>
<evidence type="ECO:0000259" key="1">
    <source>
        <dbReference type="Pfam" id="PF12684"/>
    </source>
</evidence>
<name>A0A6J5MGQ4_9CAUD</name>
<dbReference type="Gene3D" id="3.90.320.10">
    <property type="match status" value="1"/>
</dbReference>
<dbReference type="InterPro" id="IPR011604">
    <property type="entry name" value="PDDEXK-like_dom_sf"/>
</dbReference>
<dbReference type="Pfam" id="PF12684">
    <property type="entry name" value="DUF3799"/>
    <property type="match status" value="1"/>
</dbReference>
<protein>
    <submittedName>
        <fullName evidence="2">Exodeoxyribonuclease 8, PDDEXK-like domain containing protein</fullName>
    </submittedName>
</protein>
<evidence type="ECO:0000313" key="2">
    <source>
        <dbReference type="EMBL" id="CAB4144300.1"/>
    </source>
</evidence>
<feature type="domain" description="Putative exodeoxyribonuclease 8 PDDEXK-like" evidence="1">
    <location>
        <begin position="10"/>
        <end position="238"/>
    </location>
</feature>
<dbReference type="EMBL" id="LR796427">
    <property type="protein sequence ID" value="CAB4144300.1"/>
    <property type="molecule type" value="Genomic_DNA"/>
</dbReference>
<reference evidence="2" key="1">
    <citation type="submission" date="2020-04" db="EMBL/GenBank/DDBJ databases">
        <authorList>
            <person name="Chiriac C."/>
            <person name="Salcher M."/>
            <person name="Ghai R."/>
            <person name="Kavagutti S V."/>
        </authorList>
    </citation>
    <scope>NUCLEOTIDE SEQUENCE</scope>
</reference>
<accession>A0A6J5MGQ4</accession>